<feature type="region of interest" description="Disordered" evidence="1">
    <location>
        <begin position="1"/>
        <end position="20"/>
    </location>
</feature>
<reference evidence="2 3" key="1">
    <citation type="submission" date="2019-02" db="EMBL/GenBank/DDBJ databases">
        <title>Opniocepnalus argus genome.</title>
        <authorList>
            <person name="Zhou C."/>
            <person name="Xiao S."/>
        </authorList>
    </citation>
    <scope>NUCLEOTIDE SEQUENCE [LARGE SCALE GENOMIC DNA]</scope>
    <source>
        <strain evidence="2">OARG1902GOOAL</strain>
        <tissue evidence="2">Muscle</tissue>
    </source>
</reference>
<sequence>MSSHHDSSTEAKETWKQKQRKCSLYSFNRRNDDDRGPGDSLVEHWVVMQKAECSNPTPPGVAPPNHQGPPWCQSQARIKMRGLRHEGRMV</sequence>
<evidence type="ECO:0000256" key="1">
    <source>
        <dbReference type="SAM" id="MobiDB-lite"/>
    </source>
</evidence>
<keyword evidence="3" id="KW-1185">Reference proteome</keyword>
<proteinExistence type="predicted"/>
<name>A0A6G1PS47_CHAAH</name>
<evidence type="ECO:0000313" key="3">
    <source>
        <dbReference type="Proteomes" id="UP000503349"/>
    </source>
</evidence>
<dbReference type="AlphaFoldDB" id="A0A6G1PS47"/>
<feature type="compositionally biased region" description="Basic and acidic residues" evidence="1">
    <location>
        <begin position="1"/>
        <end position="16"/>
    </location>
</feature>
<gene>
    <name evidence="2" type="ORF">EXN66_Car008806</name>
</gene>
<reference evidence="3" key="2">
    <citation type="submission" date="2019-02" db="EMBL/GenBank/DDBJ databases">
        <title>Opniocepnalus argus Var Kimnra genome.</title>
        <authorList>
            <person name="Zhou C."/>
            <person name="Xiao S."/>
        </authorList>
    </citation>
    <scope>NUCLEOTIDE SEQUENCE [LARGE SCALE GENOMIC DNA]</scope>
</reference>
<dbReference type="EMBL" id="CM015719">
    <property type="protein sequence ID" value="KAF3693130.1"/>
    <property type="molecule type" value="Genomic_DNA"/>
</dbReference>
<organism evidence="2 3">
    <name type="scientific">Channa argus</name>
    <name type="common">Northern snakehead</name>
    <name type="synonym">Ophicephalus argus</name>
    <dbReference type="NCBI Taxonomy" id="215402"/>
    <lineage>
        <taxon>Eukaryota</taxon>
        <taxon>Metazoa</taxon>
        <taxon>Chordata</taxon>
        <taxon>Craniata</taxon>
        <taxon>Vertebrata</taxon>
        <taxon>Euteleostomi</taxon>
        <taxon>Actinopterygii</taxon>
        <taxon>Neopterygii</taxon>
        <taxon>Teleostei</taxon>
        <taxon>Neoteleostei</taxon>
        <taxon>Acanthomorphata</taxon>
        <taxon>Anabantaria</taxon>
        <taxon>Anabantiformes</taxon>
        <taxon>Channoidei</taxon>
        <taxon>Channidae</taxon>
        <taxon>Channa</taxon>
    </lineage>
</organism>
<evidence type="ECO:0000313" key="2">
    <source>
        <dbReference type="EMBL" id="KAF3693130.1"/>
    </source>
</evidence>
<accession>A0A6G1PS47</accession>
<feature type="region of interest" description="Disordered" evidence="1">
    <location>
        <begin position="53"/>
        <end position="72"/>
    </location>
</feature>
<protein>
    <submittedName>
        <fullName evidence="2">Uncharacterized protein</fullName>
    </submittedName>
</protein>
<dbReference type="Proteomes" id="UP000503349">
    <property type="component" value="Chromosome 8"/>
</dbReference>